<dbReference type="AlphaFoldDB" id="A0A256GF27"/>
<evidence type="ECO:0000313" key="2">
    <source>
        <dbReference type="Proteomes" id="UP000216188"/>
    </source>
</evidence>
<name>A0A256GF27_9HYPH</name>
<keyword evidence="2" id="KW-1185">Reference proteome</keyword>
<evidence type="ECO:0000313" key="1">
    <source>
        <dbReference type="EMBL" id="OYR25221.1"/>
    </source>
</evidence>
<gene>
    <name evidence="1" type="ORF">CEV34_2825</name>
</gene>
<dbReference type="Proteomes" id="UP000216188">
    <property type="component" value="Unassembled WGS sequence"/>
</dbReference>
<accession>A0A256GF27</accession>
<comment type="caution">
    <text evidence="1">The sequence shown here is derived from an EMBL/GenBank/DDBJ whole genome shotgun (WGS) entry which is preliminary data.</text>
</comment>
<proteinExistence type="predicted"/>
<dbReference type="EMBL" id="NNRM01000022">
    <property type="protein sequence ID" value="OYR25221.1"/>
    <property type="molecule type" value="Genomic_DNA"/>
</dbReference>
<organism evidence="1 2">
    <name type="scientific">Brucella pseudogrignonensis</name>
    <dbReference type="NCBI Taxonomy" id="419475"/>
    <lineage>
        <taxon>Bacteria</taxon>
        <taxon>Pseudomonadati</taxon>
        <taxon>Pseudomonadota</taxon>
        <taxon>Alphaproteobacteria</taxon>
        <taxon>Hyphomicrobiales</taxon>
        <taxon>Brucellaceae</taxon>
        <taxon>Brucella/Ochrobactrum group</taxon>
        <taxon>Brucella</taxon>
    </lineage>
</organism>
<reference evidence="1 2" key="1">
    <citation type="submission" date="2017-07" db="EMBL/GenBank/DDBJ databases">
        <title>Phylogenetic study on the rhizospheric bacterium Ochrobactrum sp. A44.</title>
        <authorList>
            <person name="Krzyzanowska D.M."/>
            <person name="Ossowicki A."/>
            <person name="Rajewska M."/>
            <person name="Maciag T."/>
            <person name="Kaczynski Z."/>
            <person name="Czerwicka M."/>
            <person name="Jafra S."/>
        </authorList>
    </citation>
    <scope>NUCLEOTIDE SEQUENCE [LARGE SCALE GENOMIC DNA]</scope>
    <source>
        <strain evidence="1 2">CCUG 30717</strain>
    </source>
</reference>
<sequence>MDLNQQLFAPTAIRSMVAKAALLTLVGVGGVGFGVQAAKSARAGSATSAMVLFFKEGSIRTFSARPTKEWLADKRIETMC</sequence>
<protein>
    <submittedName>
        <fullName evidence="1">Uncharacterized protein</fullName>
    </submittedName>
</protein>